<keyword evidence="4" id="KW-0479">Metal-binding</keyword>
<evidence type="ECO:0000256" key="7">
    <source>
        <dbReference type="ARBA" id="ARBA00023004"/>
    </source>
</evidence>
<dbReference type="EMBL" id="LFXA01000014">
    <property type="protein sequence ID" value="KNB50489.1"/>
    <property type="molecule type" value="Genomic_DNA"/>
</dbReference>
<dbReference type="CDD" id="cd10030">
    <property type="entry name" value="UDG-F4_TTUDGA_SPO1dp_like"/>
    <property type="match status" value="1"/>
</dbReference>
<evidence type="ECO:0000256" key="1">
    <source>
        <dbReference type="ARBA" id="ARBA00006521"/>
    </source>
</evidence>
<dbReference type="InterPro" id="IPR005273">
    <property type="entry name" value="Ura-DNA_glyco_family4"/>
</dbReference>
<dbReference type="InterPro" id="IPR005122">
    <property type="entry name" value="Uracil-DNA_glycosylase-like"/>
</dbReference>
<evidence type="ECO:0000313" key="12">
    <source>
        <dbReference type="Proteomes" id="UP000037288"/>
    </source>
</evidence>
<keyword evidence="7" id="KW-0408">Iron</keyword>
<dbReference type="NCBIfam" id="TIGR00758">
    <property type="entry name" value="UDG_fam4"/>
    <property type="match status" value="1"/>
</dbReference>
<evidence type="ECO:0000256" key="6">
    <source>
        <dbReference type="ARBA" id="ARBA00022801"/>
    </source>
</evidence>
<dbReference type="GO" id="GO:0097506">
    <property type="term" value="F:deaminated base DNA N-glycosylase activity"/>
    <property type="evidence" value="ECO:0007669"/>
    <property type="project" value="UniProtKB-ARBA"/>
</dbReference>
<keyword evidence="8" id="KW-0411">Iron-sulfur</keyword>
<accession>A0A0K9XAN7</accession>
<dbReference type="RefSeq" id="WP_049717887.1">
    <property type="nucleotide sequence ID" value="NZ_LFXA01000014.1"/>
</dbReference>
<dbReference type="PANTHER" id="PTHR33693:SF9">
    <property type="entry name" value="TYPE-4 URACIL-DNA GLYCOSYLASE"/>
    <property type="match status" value="1"/>
</dbReference>
<evidence type="ECO:0000313" key="11">
    <source>
        <dbReference type="EMBL" id="KNB50489.1"/>
    </source>
</evidence>
<dbReference type="SMART" id="SM00987">
    <property type="entry name" value="UreE_C"/>
    <property type="match status" value="1"/>
</dbReference>
<dbReference type="Pfam" id="PF03167">
    <property type="entry name" value="UDG"/>
    <property type="match status" value="1"/>
</dbReference>
<dbReference type="SUPFAM" id="SSF52141">
    <property type="entry name" value="Uracil-DNA glycosylase-like"/>
    <property type="match status" value="1"/>
</dbReference>
<keyword evidence="9" id="KW-0234">DNA repair</keyword>
<keyword evidence="3" id="KW-0004">4Fe-4S</keyword>
<comment type="caution">
    <text evidence="11">The sequence shown here is derived from an EMBL/GenBank/DDBJ whole genome shotgun (WGS) entry which is preliminary data.</text>
</comment>
<dbReference type="PANTHER" id="PTHR33693">
    <property type="entry name" value="TYPE-5 URACIL-DNA GLYCOSYLASE"/>
    <property type="match status" value="1"/>
</dbReference>
<evidence type="ECO:0000259" key="10">
    <source>
        <dbReference type="SMART" id="SM00986"/>
    </source>
</evidence>
<name>A0A0K9XAN7_9ACTN</name>
<dbReference type="AlphaFoldDB" id="A0A0K9XAN7"/>
<keyword evidence="6" id="KW-0378">Hydrolase</keyword>
<dbReference type="NCBIfam" id="TIGR03914">
    <property type="entry name" value="UDG_fam_dom"/>
    <property type="match status" value="1"/>
</dbReference>
<keyword evidence="12" id="KW-1185">Reference proteome</keyword>
<dbReference type="Proteomes" id="UP000037288">
    <property type="component" value="Unassembled WGS sequence"/>
</dbReference>
<evidence type="ECO:0000256" key="8">
    <source>
        <dbReference type="ARBA" id="ARBA00023014"/>
    </source>
</evidence>
<dbReference type="GO" id="GO:0006281">
    <property type="term" value="P:DNA repair"/>
    <property type="evidence" value="ECO:0007669"/>
    <property type="project" value="UniProtKB-KW"/>
</dbReference>
<dbReference type="InterPro" id="IPR036895">
    <property type="entry name" value="Uracil-DNA_glycosylase-like_sf"/>
</dbReference>
<dbReference type="STRING" id="1678637.AC230_21190"/>
<sequence length="222" mass="23307">MTDDETGYDASPFVPARGGLKALREAAAGCRGCPLHREATQTVFGAGDSSARLLLVGEQPGDQEDRKGRPFVGPAGGVLDRALEEAGIDPGDTYVTNAVKHFKFTRTGPGKRRIHKAPDLREMRACRPWLAAEVRLVDPEVVVALGATAGKALLGPSFRVTRDRGVALPLPPLDGADGEDAGEGVLVATLHPSAVLRADDEQRAQAYAGLVADLRVVAGLLS</sequence>
<reference evidence="12" key="1">
    <citation type="submission" date="2015-07" db="EMBL/GenBank/DDBJ databases">
        <title>Draft genome sequence of Streptomyces sp. CMAA 1322, a bacterium isolated from Caatinga biome, from dry forest semiarid of Brazil.</title>
        <authorList>
            <person name="Santos S.N."/>
            <person name="Gacesa R."/>
            <person name="Taketani R.G."/>
            <person name="Long P.F."/>
            <person name="Melo I.S."/>
        </authorList>
    </citation>
    <scope>NUCLEOTIDE SEQUENCE [LARGE SCALE GENOMIC DNA]</scope>
    <source>
        <strain evidence="12">CMAA 1322</strain>
    </source>
</reference>
<evidence type="ECO:0000256" key="9">
    <source>
        <dbReference type="ARBA" id="ARBA00023204"/>
    </source>
</evidence>
<evidence type="ECO:0000256" key="3">
    <source>
        <dbReference type="ARBA" id="ARBA00022485"/>
    </source>
</evidence>
<dbReference type="GO" id="GO:0046872">
    <property type="term" value="F:metal ion binding"/>
    <property type="evidence" value="ECO:0007669"/>
    <property type="project" value="UniProtKB-KW"/>
</dbReference>
<gene>
    <name evidence="11" type="ORF">AC230_21190</name>
</gene>
<proteinExistence type="inferred from homology"/>
<protein>
    <recommendedName>
        <fullName evidence="2">Type-4 uracil-DNA glycosylase</fullName>
    </recommendedName>
</protein>
<dbReference type="InterPro" id="IPR051536">
    <property type="entry name" value="UDG_Type-4/5"/>
</dbReference>
<evidence type="ECO:0000256" key="5">
    <source>
        <dbReference type="ARBA" id="ARBA00022763"/>
    </source>
</evidence>
<keyword evidence="5" id="KW-0227">DNA damage</keyword>
<dbReference type="PATRIC" id="fig|1678637.3.peg.4538"/>
<feature type="domain" description="Uracil-DNA glycosylase-like" evidence="10">
    <location>
        <begin position="44"/>
        <end position="215"/>
    </location>
</feature>
<dbReference type="Gene3D" id="3.40.470.10">
    <property type="entry name" value="Uracil-DNA glycosylase-like domain"/>
    <property type="match status" value="1"/>
</dbReference>
<dbReference type="GO" id="GO:0051539">
    <property type="term" value="F:4 iron, 4 sulfur cluster binding"/>
    <property type="evidence" value="ECO:0007669"/>
    <property type="project" value="UniProtKB-KW"/>
</dbReference>
<comment type="similarity">
    <text evidence="1">Belongs to the uracil-DNA glycosylase (UDG) superfamily. Type 4 (UDGa) family.</text>
</comment>
<dbReference type="OrthoDB" id="5290748at2"/>
<organism evidence="11 12">
    <name type="scientific">Streptomyces caatingaensis</name>
    <dbReference type="NCBI Taxonomy" id="1678637"/>
    <lineage>
        <taxon>Bacteria</taxon>
        <taxon>Bacillati</taxon>
        <taxon>Actinomycetota</taxon>
        <taxon>Actinomycetes</taxon>
        <taxon>Kitasatosporales</taxon>
        <taxon>Streptomycetaceae</taxon>
        <taxon>Streptomyces</taxon>
    </lineage>
</organism>
<evidence type="ECO:0000256" key="4">
    <source>
        <dbReference type="ARBA" id="ARBA00022723"/>
    </source>
</evidence>
<evidence type="ECO:0000256" key="2">
    <source>
        <dbReference type="ARBA" id="ARBA00019403"/>
    </source>
</evidence>
<dbReference type="SMART" id="SM00986">
    <property type="entry name" value="UDG"/>
    <property type="match status" value="1"/>
</dbReference>